<dbReference type="InterPro" id="IPR013651">
    <property type="entry name" value="ATP-grasp_RimK-type"/>
</dbReference>
<dbReference type="Pfam" id="PF08443">
    <property type="entry name" value="RimK"/>
    <property type="match status" value="1"/>
</dbReference>
<dbReference type="EMBL" id="QBKT01000001">
    <property type="protein sequence ID" value="PTX63989.1"/>
    <property type="molecule type" value="Genomic_DNA"/>
</dbReference>
<dbReference type="Proteomes" id="UP000244090">
    <property type="component" value="Unassembled WGS sequence"/>
</dbReference>
<keyword evidence="3" id="KW-0436">Ligase</keyword>
<name>A0A2T6C6P6_9FLAO</name>
<sequence length="302" mass="33253">MISSTMNIYILSISSRIYSTNRLYHEAAKRGHNVRVIDHTKCAVVLGEDTKPQIYFGAENITHGVHAIIPRIGTSVTRHGAAIVKQFEMNGAFTTAKSLGIIRSRNKLRTMQILARKRIPIPKTLFAKDTSNIKDHIELLGGAPIIIKLQEGTQGLGVMIADSKKSAKSIIESLYNMNVNIIMQEFIEEANGQDIRVYIVGNKIVAAMMRSSGEEDFRSNVHRGGTMTSVELTQYEKKMAIHTAKVLGLPVCGVDIIRSKRGPLVIEANSSAGLEGIEAHTKVNVAGEIIKYVEKNARKFGK</sequence>
<keyword evidence="7" id="KW-0460">Magnesium</keyword>
<gene>
    <name evidence="12" type="ORF">C8N46_101599</name>
</gene>
<dbReference type="PANTHER" id="PTHR21621:SF7">
    <property type="entry name" value="RIBOSOMAL PROTEIN BS6--L-GLUTAMATE LIGASE"/>
    <property type="match status" value="1"/>
</dbReference>
<keyword evidence="4" id="KW-0479">Metal-binding</keyword>
<evidence type="ECO:0000313" key="12">
    <source>
        <dbReference type="EMBL" id="PTX63989.1"/>
    </source>
</evidence>
<keyword evidence="5 10" id="KW-0547">Nucleotide-binding</keyword>
<dbReference type="Gene3D" id="3.30.470.20">
    <property type="entry name" value="ATP-grasp fold, B domain"/>
    <property type="match status" value="1"/>
</dbReference>
<evidence type="ECO:0000256" key="5">
    <source>
        <dbReference type="ARBA" id="ARBA00022741"/>
    </source>
</evidence>
<evidence type="ECO:0000256" key="2">
    <source>
        <dbReference type="ARBA" id="ARBA00001946"/>
    </source>
</evidence>
<evidence type="ECO:0000313" key="13">
    <source>
        <dbReference type="Proteomes" id="UP000244090"/>
    </source>
</evidence>
<comment type="cofactor">
    <cofactor evidence="2">
        <name>Mg(2+)</name>
        <dbReference type="ChEBI" id="CHEBI:18420"/>
    </cofactor>
</comment>
<keyword evidence="8" id="KW-0648">Protein biosynthesis</keyword>
<dbReference type="NCBIfam" id="TIGR00768">
    <property type="entry name" value="rimK_fam"/>
    <property type="match status" value="1"/>
</dbReference>
<feature type="domain" description="ATP-grasp" evidence="11">
    <location>
        <begin position="111"/>
        <end position="294"/>
    </location>
</feature>
<dbReference type="SUPFAM" id="SSF56059">
    <property type="entry name" value="Glutathione synthetase ATP-binding domain-like"/>
    <property type="match status" value="1"/>
</dbReference>
<dbReference type="GO" id="GO:0046872">
    <property type="term" value="F:metal ion binding"/>
    <property type="evidence" value="ECO:0007669"/>
    <property type="project" value="UniProtKB-KW"/>
</dbReference>
<protein>
    <submittedName>
        <fullName evidence="12">SSU ribosomal protein S6P modification protein</fullName>
    </submittedName>
</protein>
<evidence type="ECO:0000256" key="10">
    <source>
        <dbReference type="PROSITE-ProRule" id="PRU00409"/>
    </source>
</evidence>
<evidence type="ECO:0000256" key="4">
    <source>
        <dbReference type="ARBA" id="ARBA00022723"/>
    </source>
</evidence>
<evidence type="ECO:0000256" key="1">
    <source>
        <dbReference type="ARBA" id="ARBA00001936"/>
    </source>
</evidence>
<dbReference type="InterPro" id="IPR013815">
    <property type="entry name" value="ATP_grasp_subdomain_1"/>
</dbReference>
<dbReference type="RefSeq" id="WP_317046663.1">
    <property type="nucleotide sequence ID" value="NZ_QBKT01000001.1"/>
</dbReference>
<keyword evidence="13" id="KW-1185">Reference proteome</keyword>
<comment type="caution">
    <text evidence="12">The sequence shown here is derived from an EMBL/GenBank/DDBJ whole genome shotgun (WGS) entry which is preliminary data.</text>
</comment>
<dbReference type="GO" id="GO:0005524">
    <property type="term" value="F:ATP binding"/>
    <property type="evidence" value="ECO:0007669"/>
    <property type="project" value="UniProtKB-UniRule"/>
</dbReference>
<comment type="cofactor">
    <cofactor evidence="1">
        <name>Mn(2+)</name>
        <dbReference type="ChEBI" id="CHEBI:29035"/>
    </cofactor>
</comment>
<dbReference type="InterPro" id="IPR004666">
    <property type="entry name" value="Rp_bS6_RimK/Lys_biosynth_LsyX"/>
</dbReference>
<organism evidence="12 13">
    <name type="scientific">Kordia periserrulae</name>
    <dbReference type="NCBI Taxonomy" id="701523"/>
    <lineage>
        <taxon>Bacteria</taxon>
        <taxon>Pseudomonadati</taxon>
        <taxon>Bacteroidota</taxon>
        <taxon>Flavobacteriia</taxon>
        <taxon>Flavobacteriales</taxon>
        <taxon>Flavobacteriaceae</taxon>
        <taxon>Kordia</taxon>
    </lineage>
</organism>
<dbReference type="AlphaFoldDB" id="A0A2T6C6P6"/>
<keyword evidence="6 10" id="KW-0067">ATP-binding</keyword>
<dbReference type="Gene3D" id="3.30.1490.20">
    <property type="entry name" value="ATP-grasp fold, A domain"/>
    <property type="match status" value="1"/>
</dbReference>
<dbReference type="GO" id="GO:0005737">
    <property type="term" value="C:cytoplasm"/>
    <property type="evidence" value="ECO:0007669"/>
    <property type="project" value="TreeGrafter"/>
</dbReference>
<dbReference type="PROSITE" id="PS50975">
    <property type="entry name" value="ATP_GRASP"/>
    <property type="match status" value="1"/>
</dbReference>
<evidence type="ECO:0000256" key="9">
    <source>
        <dbReference type="ARBA" id="ARBA00023211"/>
    </source>
</evidence>
<proteinExistence type="predicted"/>
<evidence type="ECO:0000256" key="7">
    <source>
        <dbReference type="ARBA" id="ARBA00022842"/>
    </source>
</evidence>
<reference evidence="12 13" key="1">
    <citation type="submission" date="2018-04" db="EMBL/GenBank/DDBJ databases">
        <title>Genomic Encyclopedia of Archaeal and Bacterial Type Strains, Phase II (KMG-II): from individual species to whole genera.</title>
        <authorList>
            <person name="Goeker M."/>
        </authorList>
    </citation>
    <scope>NUCLEOTIDE SEQUENCE [LARGE SCALE GENOMIC DNA]</scope>
    <source>
        <strain evidence="12 13">DSM 25731</strain>
    </source>
</reference>
<dbReference type="GO" id="GO:0009432">
    <property type="term" value="P:SOS response"/>
    <property type="evidence" value="ECO:0007669"/>
    <property type="project" value="TreeGrafter"/>
</dbReference>
<evidence type="ECO:0000256" key="3">
    <source>
        <dbReference type="ARBA" id="ARBA00022598"/>
    </source>
</evidence>
<evidence type="ECO:0000256" key="8">
    <source>
        <dbReference type="ARBA" id="ARBA00022917"/>
    </source>
</evidence>
<dbReference type="GO" id="GO:0018169">
    <property type="term" value="F:ribosomal S6-glutamic acid ligase activity"/>
    <property type="evidence" value="ECO:0007669"/>
    <property type="project" value="TreeGrafter"/>
</dbReference>
<dbReference type="PANTHER" id="PTHR21621">
    <property type="entry name" value="RIBOSOMAL PROTEIN S6 MODIFICATION PROTEIN"/>
    <property type="match status" value="1"/>
</dbReference>
<evidence type="ECO:0000259" key="11">
    <source>
        <dbReference type="PROSITE" id="PS50975"/>
    </source>
</evidence>
<dbReference type="InterPro" id="IPR011761">
    <property type="entry name" value="ATP-grasp"/>
</dbReference>
<dbReference type="Pfam" id="PF18030">
    <property type="entry name" value="Rimk_N"/>
    <property type="match status" value="1"/>
</dbReference>
<keyword evidence="9" id="KW-0464">Manganese</keyword>
<accession>A0A2T6C6P6</accession>
<dbReference type="Gene3D" id="3.40.50.20">
    <property type="match status" value="1"/>
</dbReference>
<dbReference type="GO" id="GO:0006412">
    <property type="term" value="P:translation"/>
    <property type="evidence" value="ECO:0007669"/>
    <property type="project" value="UniProtKB-KW"/>
</dbReference>
<dbReference type="InterPro" id="IPR041107">
    <property type="entry name" value="Rimk_N"/>
</dbReference>
<evidence type="ECO:0000256" key="6">
    <source>
        <dbReference type="ARBA" id="ARBA00022840"/>
    </source>
</evidence>